<dbReference type="PANTHER" id="PTHR44086">
    <property type="entry name" value="THIOSULFATE SULFURTRANSFERASE RDL2, MITOCHONDRIAL-RELATED"/>
    <property type="match status" value="1"/>
</dbReference>
<dbReference type="Proteomes" id="UP000663827">
    <property type="component" value="Unassembled WGS sequence"/>
</dbReference>
<protein>
    <recommendedName>
        <fullName evidence="1">Rhodanese domain-containing protein</fullName>
    </recommendedName>
</protein>
<dbReference type="SMART" id="SM00450">
    <property type="entry name" value="RHOD"/>
    <property type="match status" value="1"/>
</dbReference>
<proteinExistence type="predicted"/>
<dbReference type="GO" id="GO:0004792">
    <property type="term" value="F:thiosulfate-cyanide sulfurtransferase activity"/>
    <property type="evidence" value="ECO:0007669"/>
    <property type="project" value="TreeGrafter"/>
</dbReference>
<dbReference type="GO" id="GO:0005739">
    <property type="term" value="C:mitochondrion"/>
    <property type="evidence" value="ECO:0007669"/>
    <property type="project" value="TreeGrafter"/>
</dbReference>
<sequence>MRDSECDSEYHSEWRMRHTCDSPRPRYITNRTTMLRTLAIRATRSPLSLSLRTIPFPLRTMSLATTLRPVAVQIQTQRFNSTQLHSAGPDWSAPVVTYEELKPRTEEPKADAYLIDVRELDEIAQGSIPSSVPLPLSVFAEALRAPEDEFRNKHGFKKPTQSQEIIVYCRSGKRSATAADIANKYGYTNVKNYSGSWLDWSKREGENRGN</sequence>
<dbReference type="InterPro" id="IPR036873">
    <property type="entry name" value="Rhodanese-like_dom_sf"/>
</dbReference>
<evidence type="ECO:0000313" key="2">
    <source>
        <dbReference type="EMBL" id="CAE7139106.1"/>
    </source>
</evidence>
<dbReference type="AlphaFoldDB" id="A0A8H3HY57"/>
<evidence type="ECO:0000313" key="3">
    <source>
        <dbReference type="Proteomes" id="UP000663827"/>
    </source>
</evidence>
<dbReference type="Gene3D" id="3.40.250.10">
    <property type="entry name" value="Rhodanese-like domain"/>
    <property type="match status" value="1"/>
</dbReference>
<feature type="domain" description="Rhodanese" evidence="1">
    <location>
        <begin position="108"/>
        <end position="209"/>
    </location>
</feature>
<dbReference type="PANTHER" id="PTHR44086:SF10">
    <property type="entry name" value="THIOSULFATE SULFURTRANSFERASE_RHODANESE-LIKE DOMAIN-CONTAINING PROTEIN 3"/>
    <property type="match status" value="1"/>
</dbReference>
<dbReference type="Pfam" id="PF00581">
    <property type="entry name" value="Rhodanese"/>
    <property type="match status" value="1"/>
</dbReference>
<organism evidence="2 3">
    <name type="scientific">Rhizoctonia solani</name>
    <dbReference type="NCBI Taxonomy" id="456999"/>
    <lineage>
        <taxon>Eukaryota</taxon>
        <taxon>Fungi</taxon>
        <taxon>Dikarya</taxon>
        <taxon>Basidiomycota</taxon>
        <taxon>Agaricomycotina</taxon>
        <taxon>Agaricomycetes</taxon>
        <taxon>Cantharellales</taxon>
        <taxon>Ceratobasidiaceae</taxon>
        <taxon>Rhizoctonia</taxon>
    </lineage>
</organism>
<accession>A0A8H3HY57</accession>
<dbReference type="PROSITE" id="PS50206">
    <property type="entry name" value="RHODANESE_3"/>
    <property type="match status" value="1"/>
</dbReference>
<dbReference type="EMBL" id="CAJNJQ010001455">
    <property type="protein sequence ID" value="CAE7139106.1"/>
    <property type="molecule type" value="Genomic_DNA"/>
</dbReference>
<reference evidence="2" key="1">
    <citation type="submission" date="2021-01" db="EMBL/GenBank/DDBJ databases">
        <authorList>
            <person name="Kaushik A."/>
        </authorList>
    </citation>
    <scope>NUCLEOTIDE SEQUENCE</scope>
    <source>
        <strain evidence="2">AG5</strain>
    </source>
</reference>
<comment type="caution">
    <text evidence="2">The sequence shown here is derived from an EMBL/GenBank/DDBJ whole genome shotgun (WGS) entry which is preliminary data.</text>
</comment>
<dbReference type="SUPFAM" id="SSF52821">
    <property type="entry name" value="Rhodanese/Cell cycle control phosphatase"/>
    <property type="match status" value="1"/>
</dbReference>
<gene>
    <name evidence="2" type="ORF">RDB_LOCUS72415</name>
</gene>
<name>A0A8H3HY57_9AGAM</name>
<evidence type="ECO:0000259" key="1">
    <source>
        <dbReference type="PROSITE" id="PS50206"/>
    </source>
</evidence>
<dbReference type="InterPro" id="IPR001763">
    <property type="entry name" value="Rhodanese-like_dom"/>
</dbReference>
<dbReference type="CDD" id="cd01519">
    <property type="entry name" value="RHOD_HSP67B2"/>
    <property type="match status" value="1"/>
</dbReference>